<evidence type="ECO:0000313" key="1">
    <source>
        <dbReference type="EMBL" id="XPM66700.1"/>
    </source>
</evidence>
<dbReference type="EMBL" id="CP182909">
    <property type="protein sequence ID" value="XPM66700.1"/>
    <property type="molecule type" value="Genomic_DNA"/>
</dbReference>
<proteinExistence type="predicted"/>
<protein>
    <submittedName>
        <fullName evidence="1">PAS domain-containing protein</fullName>
    </submittedName>
</protein>
<dbReference type="Proteomes" id="UP000095472">
    <property type="component" value="Chromosome"/>
</dbReference>
<reference evidence="1 2" key="1">
    <citation type="journal article" date="2016" name="Genome Announc.">
        <title>Draft Genome Sequence of the Thermotolerant Cyanobacterium Desertifilum sp. IPPAS B-1220.</title>
        <authorList>
            <person name="Mironov K.S."/>
            <person name="Sinetova M.A."/>
            <person name="Bolatkhan K."/>
            <person name="Zayadan B.K."/>
            <person name="Ustinova V.V."/>
            <person name="Kupriyanova E.V."/>
            <person name="Skrypnik A.N."/>
            <person name="Gogoleva N.E."/>
            <person name="Gogolev Y.V."/>
            <person name="Los D.A."/>
        </authorList>
    </citation>
    <scope>NUCLEOTIDE SEQUENCE [LARGE SCALE GENOMIC DNA]</scope>
    <source>
        <strain evidence="1 2">IPPAS B-1220</strain>
    </source>
</reference>
<organism evidence="1 2">
    <name type="scientific">Desertifilum tharense IPPAS B-1220</name>
    <dbReference type="NCBI Taxonomy" id="1781255"/>
    <lineage>
        <taxon>Bacteria</taxon>
        <taxon>Bacillati</taxon>
        <taxon>Cyanobacteriota</taxon>
        <taxon>Cyanophyceae</taxon>
        <taxon>Desertifilales</taxon>
        <taxon>Desertifilaceae</taxon>
        <taxon>Desertifilum</taxon>
    </lineage>
</organism>
<keyword evidence="2" id="KW-1185">Reference proteome</keyword>
<gene>
    <name evidence="1" type="ORF">BH720_016435</name>
</gene>
<sequence>MNKNWYQAVLDGQGLDTEFRIIDGHGETRWIAVKSSLFRDDYGNPLQMTGIHMDITEKKQLEAQFLRAQRLESLGTLASGIAHDLNNILTPILTGVQLLQLKFPYLNDQTQQMLKMLETSAQRGRSLSGKSCLLPAVSKESGFLFKFITC</sequence>
<accession>A0ACD5H0F9</accession>
<name>A0ACD5H0F9_9CYAN</name>
<evidence type="ECO:0000313" key="2">
    <source>
        <dbReference type="Proteomes" id="UP000095472"/>
    </source>
</evidence>